<reference evidence="1 2" key="1">
    <citation type="journal article" date="2023" name="Science">
        <title>Complex scaffold remodeling in plant triterpene biosynthesis.</title>
        <authorList>
            <person name="De La Pena R."/>
            <person name="Hodgson H."/>
            <person name="Liu J.C."/>
            <person name="Stephenson M.J."/>
            <person name="Martin A.C."/>
            <person name="Owen C."/>
            <person name="Harkess A."/>
            <person name="Leebens-Mack J."/>
            <person name="Jimenez L.E."/>
            <person name="Osbourn A."/>
            <person name="Sattely E.S."/>
        </authorList>
    </citation>
    <scope>NUCLEOTIDE SEQUENCE [LARGE SCALE GENOMIC DNA]</scope>
    <source>
        <strain evidence="2">cv. JPN11</strain>
        <tissue evidence="1">Leaf</tissue>
    </source>
</reference>
<name>A0ACC1YU08_MELAZ</name>
<organism evidence="1 2">
    <name type="scientific">Melia azedarach</name>
    <name type="common">Chinaberry tree</name>
    <dbReference type="NCBI Taxonomy" id="155640"/>
    <lineage>
        <taxon>Eukaryota</taxon>
        <taxon>Viridiplantae</taxon>
        <taxon>Streptophyta</taxon>
        <taxon>Embryophyta</taxon>
        <taxon>Tracheophyta</taxon>
        <taxon>Spermatophyta</taxon>
        <taxon>Magnoliopsida</taxon>
        <taxon>eudicotyledons</taxon>
        <taxon>Gunneridae</taxon>
        <taxon>Pentapetalae</taxon>
        <taxon>rosids</taxon>
        <taxon>malvids</taxon>
        <taxon>Sapindales</taxon>
        <taxon>Meliaceae</taxon>
        <taxon>Melia</taxon>
    </lineage>
</organism>
<evidence type="ECO:0000313" key="1">
    <source>
        <dbReference type="EMBL" id="KAJ4727236.1"/>
    </source>
</evidence>
<comment type="caution">
    <text evidence="1">The sequence shown here is derived from an EMBL/GenBank/DDBJ whole genome shotgun (WGS) entry which is preliminary data.</text>
</comment>
<accession>A0ACC1YU08</accession>
<protein>
    <submittedName>
        <fullName evidence="1">Zinc ion binding</fullName>
    </submittedName>
</protein>
<gene>
    <name evidence="1" type="ORF">OWV82_000362</name>
</gene>
<sequence length="128" mass="14474">MFLACSRWHKNLVKRCSEYRCVLIFGQFGLAVDDICKGHGNVVLFDDCMSHFMDYFKGLWCPRIGRELVSENHSMTADVSSCNGMDEQDAHGGTANDLEGRLINQSVNRKGICGENTEEENFLWKDGC</sequence>
<evidence type="ECO:0000313" key="2">
    <source>
        <dbReference type="Proteomes" id="UP001164539"/>
    </source>
</evidence>
<proteinExistence type="predicted"/>
<dbReference type="Proteomes" id="UP001164539">
    <property type="component" value="Chromosome 1"/>
</dbReference>
<keyword evidence="2" id="KW-1185">Reference proteome</keyword>
<dbReference type="EMBL" id="CM051394">
    <property type="protein sequence ID" value="KAJ4727236.1"/>
    <property type="molecule type" value="Genomic_DNA"/>
</dbReference>